<feature type="compositionally biased region" description="Polar residues" evidence="2">
    <location>
        <begin position="183"/>
        <end position="200"/>
    </location>
</feature>
<name>A0A9Q8QM22_9HYPO</name>
<feature type="region of interest" description="Disordered" evidence="2">
    <location>
        <begin position="496"/>
        <end position="588"/>
    </location>
</feature>
<feature type="compositionally biased region" description="Low complexity" evidence="2">
    <location>
        <begin position="565"/>
        <end position="580"/>
    </location>
</feature>
<feature type="compositionally biased region" description="Low complexity" evidence="2">
    <location>
        <begin position="138"/>
        <end position="147"/>
    </location>
</feature>
<protein>
    <recommendedName>
        <fullName evidence="3">C2H2-type domain-containing protein</fullName>
    </recommendedName>
</protein>
<evidence type="ECO:0000259" key="3">
    <source>
        <dbReference type="PROSITE" id="PS50157"/>
    </source>
</evidence>
<keyword evidence="1" id="KW-0862">Zinc</keyword>
<feature type="region of interest" description="Disordered" evidence="2">
    <location>
        <begin position="99"/>
        <end position="200"/>
    </location>
</feature>
<feature type="compositionally biased region" description="Pro residues" evidence="2">
    <location>
        <begin position="119"/>
        <end position="137"/>
    </location>
</feature>
<feature type="compositionally biased region" description="Low complexity" evidence="2">
    <location>
        <begin position="26"/>
        <end position="52"/>
    </location>
</feature>
<evidence type="ECO:0000313" key="5">
    <source>
        <dbReference type="Proteomes" id="UP000829364"/>
    </source>
</evidence>
<dbReference type="GO" id="GO:0008270">
    <property type="term" value="F:zinc ion binding"/>
    <property type="evidence" value="ECO:0007669"/>
    <property type="project" value="UniProtKB-KW"/>
</dbReference>
<feature type="compositionally biased region" description="Polar residues" evidence="2">
    <location>
        <begin position="522"/>
        <end position="558"/>
    </location>
</feature>
<dbReference type="OrthoDB" id="654211at2759"/>
<evidence type="ECO:0000313" key="4">
    <source>
        <dbReference type="EMBL" id="UNI22210.1"/>
    </source>
</evidence>
<feature type="compositionally biased region" description="Low complexity" evidence="2">
    <location>
        <begin position="104"/>
        <end position="118"/>
    </location>
</feature>
<reference evidence="4" key="1">
    <citation type="submission" date="2021-11" db="EMBL/GenBank/DDBJ databases">
        <title>Purpureocillium_takamizusanense_genome.</title>
        <authorList>
            <person name="Nguyen N.-H."/>
        </authorList>
    </citation>
    <scope>NUCLEOTIDE SEQUENCE</scope>
    <source>
        <strain evidence="4">PT3</strain>
    </source>
</reference>
<feature type="region of interest" description="Disordered" evidence="2">
    <location>
        <begin position="629"/>
        <end position="660"/>
    </location>
</feature>
<gene>
    <name evidence="4" type="ORF">JDV02_008119</name>
</gene>
<dbReference type="RefSeq" id="XP_047845691.1">
    <property type="nucleotide sequence ID" value="XM_047989686.1"/>
</dbReference>
<dbReference type="KEGG" id="ptkz:JDV02_008119"/>
<evidence type="ECO:0000256" key="1">
    <source>
        <dbReference type="PROSITE-ProRule" id="PRU00042"/>
    </source>
</evidence>
<keyword evidence="5" id="KW-1185">Reference proteome</keyword>
<feature type="domain" description="C2H2-type" evidence="3">
    <location>
        <begin position="324"/>
        <end position="349"/>
    </location>
</feature>
<feature type="compositionally biased region" description="Polar residues" evidence="2">
    <location>
        <begin position="630"/>
        <end position="645"/>
    </location>
</feature>
<keyword evidence="1" id="KW-0479">Metal-binding</keyword>
<feature type="region of interest" description="Disordered" evidence="2">
    <location>
        <begin position="1"/>
        <end position="61"/>
    </location>
</feature>
<dbReference type="Proteomes" id="UP000829364">
    <property type="component" value="Chromosome 8"/>
</dbReference>
<dbReference type="AlphaFoldDB" id="A0A9Q8QM22"/>
<dbReference type="PROSITE" id="PS50157">
    <property type="entry name" value="ZINC_FINGER_C2H2_2"/>
    <property type="match status" value="2"/>
</dbReference>
<proteinExistence type="predicted"/>
<dbReference type="SMART" id="SM00355">
    <property type="entry name" value="ZnF_C2H2"/>
    <property type="match status" value="3"/>
</dbReference>
<feature type="compositionally biased region" description="Low complexity" evidence="2">
    <location>
        <begin position="154"/>
        <end position="169"/>
    </location>
</feature>
<dbReference type="InterPro" id="IPR013087">
    <property type="entry name" value="Znf_C2H2_type"/>
</dbReference>
<dbReference type="PROSITE" id="PS00028">
    <property type="entry name" value="ZINC_FINGER_C2H2_1"/>
    <property type="match status" value="2"/>
</dbReference>
<accession>A0A9Q8QM22</accession>
<evidence type="ECO:0000256" key="2">
    <source>
        <dbReference type="SAM" id="MobiDB-lite"/>
    </source>
</evidence>
<dbReference type="Gene3D" id="3.30.160.60">
    <property type="entry name" value="Classic Zinc Finger"/>
    <property type="match status" value="1"/>
</dbReference>
<dbReference type="EMBL" id="CP086361">
    <property type="protein sequence ID" value="UNI22210.1"/>
    <property type="molecule type" value="Genomic_DNA"/>
</dbReference>
<organism evidence="4 5">
    <name type="scientific">Purpureocillium takamizusanense</name>
    <dbReference type="NCBI Taxonomy" id="2060973"/>
    <lineage>
        <taxon>Eukaryota</taxon>
        <taxon>Fungi</taxon>
        <taxon>Dikarya</taxon>
        <taxon>Ascomycota</taxon>
        <taxon>Pezizomycotina</taxon>
        <taxon>Sordariomycetes</taxon>
        <taxon>Hypocreomycetidae</taxon>
        <taxon>Hypocreales</taxon>
        <taxon>Ophiocordycipitaceae</taxon>
        <taxon>Purpureocillium</taxon>
    </lineage>
</organism>
<dbReference type="PANTHER" id="PTHR48148:SF3">
    <property type="entry name" value="KERATINOCYTE PROLINE-RICH PROTEIN"/>
    <property type="match status" value="1"/>
</dbReference>
<feature type="domain" description="C2H2-type" evidence="3">
    <location>
        <begin position="295"/>
        <end position="323"/>
    </location>
</feature>
<dbReference type="GeneID" id="72070067"/>
<sequence>MLDVRPSPSIMDQSQNHQLPRPTPLPSSQEDPSSSPSQQHSQQQQQQQQQQQADATPQDVLAEARKNLQVLIDSGLSKDLLHKWVDDSQSLQLSFPAANPSFVSSSQPQPQPQSLLAPQHPPPPPPPQCPPPPPPTHVPSVSTAPTPMVAVTMPLPSSSTTQAPASTPSKPEPLAEDVPGPWPSSSTLTSNAPRDRSLPNTVTDVDASLFMPPSAPFTHAHRPRISISSVSSGSSGHASIWSTNSAQSSFSWHSGTTGGRSMAPLPMPPPSASVPILNGTHVAATATSPNRQNIYWCTSCETSFKRKYDWKRHEDEFHERWRKYPCPEPGCNRSFWGSNSFNQHHKQCHGCKTCPHAEKVVKFLRKRKYWACGFCSALHPARERHVEHVARHFESGLTKGDWMHSRVVYGLLHQPLIHEAWDALVNSKLAEYQGRRPQFSWHPSRTGRAQGFLEKENNGQLQDLLEFFSGDEGEARWIVKSAFELADIVAVPPTPSPQFSASMPPPQHFPQHQDHPHMSFQPLPSQSHQSMLPSTSPNNQSPYTSPFRSTMFVPSQQFPTPSRPSPDSSSHSPLASSQSPLGTSHSPLEQRELPQLPASAPTTGDSMMDFEYSPAPVVFDDWESLAGAVASSNDATPQPQGNTQADWGMMQYFGDPRVTS</sequence>
<dbReference type="PANTHER" id="PTHR48148">
    <property type="entry name" value="KERATINOCYTE PROLINE-RICH PROTEIN"/>
    <property type="match status" value="1"/>
</dbReference>
<keyword evidence="1" id="KW-0863">Zinc-finger</keyword>